<dbReference type="Proteomes" id="UP000594342">
    <property type="component" value="Unassembled WGS sequence"/>
</dbReference>
<accession>A0A5K0U8M6</accession>
<proteinExistence type="predicted"/>
<comment type="caution">
    <text evidence="1">The sequence shown here is derived from an EMBL/GenBank/DDBJ whole genome shotgun (WGS) entry which is preliminary data.</text>
</comment>
<protein>
    <submittedName>
        <fullName evidence="1">Uncharacterized protein</fullName>
    </submittedName>
</protein>
<keyword evidence="2" id="KW-1185">Reference proteome</keyword>
<name>A0A5K0U8M6_9VIRU</name>
<sequence length="343" mass="39310">MDQYIGACLRMNNNYSDNDDWGAIVDYNTTTVIPQTLRLEPTTSEEKKDDRHRAIDHIDIDDIKSCDISSMLDLCLLEKASLIAKNLKFQFTKRHDENLETFMRWMISSLDWLNCVMTELARRSNQQAVEAPQRPMSKNRLKKQTSISRNSYKFCEFGASCRFNYGMDVSNSTVKTEHCEIKIQESKQNDGKIHGCYSQHYVFALVSRDIVEVLRYIVSSRDVNYLSGLIKTNEILEMIKSPNQTGGSTINNMHIEPVTTVTAINTVNNGKAVRATPLSDAEIGEIRTSINTITYVINHMYDELANLKTNNQACYENYESHTNNYRGKVIKKRSKEVKNNLSN</sequence>
<evidence type="ECO:0000313" key="2">
    <source>
        <dbReference type="Proteomes" id="UP000594342"/>
    </source>
</evidence>
<reference evidence="1 2" key="1">
    <citation type="submission" date="2018-10" db="EMBL/GenBank/DDBJ databases">
        <authorList>
            <consortium name="IHU Genomes"/>
        </authorList>
    </citation>
    <scope>NUCLEOTIDE SEQUENCE [LARGE SCALE GENOMIC DNA]</scope>
    <source>
        <strain evidence="1 2">A1</strain>
    </source>
</reference>
<dbReference type="EMBL" id="UPSH01000001">
    <property type="protein sequence ID" value="VBB18418.1"/>
    <property type="molecule type" value="Genomic_DNA"/>
</dbReference>
<organism evidence="1 2">
    <name type="scientific">Yasminevirus sp. GU-2018</name>
    <dbReference type="NCBI Taxonomy" id="2420051"/>
    <lineage>
        <taxon>Viruses</taxon>
        <taxon>Varidnaviria</taxon>
        <taxon>Bamfordvirae</taxon>
        <taxon>Nucleocytoviricota</taxon>
        <taxon>Megaviricetes</taxon>
        <taxon>Imitervirales</taxon>
        <taxon>Mimiviridae</taxon>
        <taxon>Klosneuvirinae</taxon>
        <taxon>Yasminevirus</taxon>
        <taxon>Yasminevirus saudimassiliense</taxon>
    </lineage>
</organism>
<gene>
    <name evidence="1" type="ORF">YASMINEVIRUS_881</name>
</gene>
<evidence type="ECO:0000313" key="1">
    <source>
        <dbReference type="EMBL" id="VBB18418.1"/>
    </source>
</evidence>